<keyword evidence="2" id="KW-1185">Reference proteome</keyword>
<proteinExistence type="predicted"/>
<dbReference type="Proteomes" id="UP001497522">
    <property type="component" value="Chromosome 8"/>
</dbReference>
<evidence type="ECO:0000313" key="1">
    <source>
        <dbReference type="EMBL" id="CAK9880980.1"/>
    </source>
</evidence>
<reference evidence="1" key="1">
    <citation type="submission" date="2024-03" db="EMBL/GenBank/DDBJ databases">
        <authorList>
            <consortium name="ELIXIR-Norway"/>
            <consortium name="Elixir Norway"/>
        </authorList>
    </citation>
    <scope>NUCLEOTIDE SEQUENCE</scope>
</reference>
<accession>A0ABP1BX14</accession>
<name>A0ABP1BX14_9BRYO</name>
<dbReference type="EMBL" id="OZ023709">
    <property type="protein sequence ID" value="CAK9880980.1"/>
    <property type="molecule type" value="Genomic_DNA"/>
</dbReference>
<sequence>MPASSAISRPTIVTASTVLFSNALRTRCRKPEKVDILGAIQFAVLAWNYEVKPTTIANYFLHCKIWSTEQAEAVENITEDDLVDHEVIADLQSQI</sequence>
<protein>
    <submittedName>
        <fullName evidence="1">Uncharacterized protein</fullName>
    </submittedName>
</protein>
<gene>
    <name evidence="1" type="ORF">CSSPJE1EN2_LOCUS22379</name>
</gene>
<evidence type="ECO:0000313" key="2">
    <source>
        <dbReference type="Proteomes" id="UP001497522"/>
    </source>
</evidence>
<organism evidence="1 2">
    <name type="scientific">Sphagnum jensenii</name>
    <dbReference type="NCBI Taxonomy" id="128206"/>
    <lineage>
        <taxon>Eukaryota</taxon>
        <taxon>Viridiplantae</taxon>
        <taxon>Streptophyta</taxon>
        <taxon>Embryophyta</taxon>
        <taxon>Bryophyta</taxon>
        <taxon>Sphagnophytina</taxon>
        <taxon>Sphagnopsida</taxon>
        <taxon>Sphagnales</taxon>
        <taxon>Sphagnaceae</taxon>
        <taxon>Sphagnum</taxon>
    </lineage>
</organism>